<dbReference type="AlphaFoldDB" id="A0A150KG99"/>
<dbReference type="InterPro" id="IPR032696">
    <property type="entry name" value="SQ_cyclase_C"/>
</dbReference>
<proteinExistence type="inferred from homology"/>
<dbReference type="PANTHER" id="PTHR11764:SF20">
    <property type="entry name" value="LANOSTEROL SYNTHASE"/>
    <property type="match status" value="1"/>
</dbReference>
<dbReference type="SUPFAM" id="SSF48239">
    <property type="entry name" value="Terpenoid cyclases/Protein prenyltransferases"/>
    <property type="match status" value="2"/>
</dbReference>
<organism evidence="8 9">
    <name type="scientific">Heyndrickxia coagulans</name>
    <name type="common">Weizmannia coagulans</name>
    <dbReference type="NCBI Taxonomy" id="1398"/>
    <lineage>
        <taxon>Bacteria</taxon>
        <taxon>Bacillati</taxon>
        <taxon>Bacillota</taxon>
        <taxon>Bacilli</taxon>
        <taxon>Bacillales</taxon>
        <taxon>Bacillaceae</taxon>
        <taxon>Heyndrickxia</taxon>
    </lineage>
</organism>
<evidence type="ECO:0000256" key="1">
    <source>
        <dbReference type="ARBA" id="ARBA00004999"/>
    </source>
</evidence>
<dbReference type="NCBIfam" id="TIGR01787">
    <property type="entry name" value="squalene_cyclas"/>
    <property type="match status" value="1"/>
</dbReference>
<keyword evidence="5" id="KW-0472">Membrane</keyword>
<protein>
    <submittedName>
        <fullName evidence="8">Squalene--hopene cyclase</fullName>
        <ecNumber evidence="8">5.4.99.17</ecNumber>
    </submittedName>
</protein>
<evidence type="ECO:0000256" key="2">
    <source>
        <dbReference type="ARBA" id="ARBA00009755"/>
    </source>
</evidence>
<feature type="domain" description="Squalene cyclase C-terminal" evidence="6">
    <location>
        <begin position="329"/>
        <end position="645"/>
    </location>
</feature>
<evidence type="ECO:0000313" key="9">
    <source>
        <dbReference type="Proteomes" id="UP000075304"/>
    </source>
</evidence>
<dbReference type="PANTHER" id="PTHR11764">
    <property type="entry name" value="TERPENE CYCLASE/MUTASE FAMILY MEMBER"/>
    <property type="match status" value="1"/>
</dbReference>
<comment type="similarity">
    <text evidence="2">Belongs to the terpene cyclase/mutase family.</text>
</comment>
<keyword evidence="5" id="KW-0812">Transmembrane</keyword>
<dbReference type="GO" id="GO:0005811">
    <property type="term" value="C:lipid droplet"/>
    <property type="evidence" value="ECO:0007669"/>
    <property type="project" value="InterPro"/>
</dbReference>
<evidence type="ECO:0000256" key="4">
    <source>
        <dbReference type="ARBA" id="ARBA00023235"/>
    </source>
</evidence>
<gene>
    <name evidence="8" type="ORF">B4099_1997</name>
</gene>
<dbReference type="InterPro" id="IPR008930">
    <property type="entry name" value="Terpenoid_cyclase/PrenylTrfase"/>
</dbReference>
<comment type="pathway">
    <text evidence="1">Secondary metabolite biosynthesis; hopanoid biosynthesis.</text>
</comment>
<dbReference type="SFLD" id="SFLDG01016">
    <property type="entry name" value="Prenyltransferase_Like_2"/>
    <property type="match status" value="1"/>
</dbReference>
<dbReference type="PATRIC" id="fig|1398.25.peg.2214"/>
<dbReference type="Gene3D" id="1.50.10.20">
    <property type="match status" value="2"/>
</dbReference>
<dbReference type="EMBL" id="LQYI01000035">
    <property type="protein sequence ID" value="KYC71188.1"/>
    <property type="molecule type" value="Genomic_DNA"/>
</dbReference>
<keyword evidence="4 8" id="KW-0413">Isomerase</keyword>
<dbReference type="InterPro" id="IPR006400">
    <property type="entry name" value="Hopene-cyclase"/>
</dbReference>
<dbReference type="Proteomes" id="UP000075304">
    <property type="component" value="Unassembled WGS sequence"/>
</dbReference>
<keyword evidence="5" id="KW-1133">Transmembrane helix</keyword>
<dbReference type="NCBIfam" id="TIGR01507">
    <property type="entry name" value="hopene_cyclase"/>
    <property type="match status" value="1"/>
</dbReference>
<dbReference type="EC" id="5.4.99.17" evidence="8"/>
<dbReference type="GO" id="GO:0051007">
    <property type="term" value="F:squalene-hopene cyclase activity"/>
    <property type="evidence" value="ECO:0007669"/>
    <property type="project" value="UniProtKB-EC"/>
</dbReference>
<feature type="domain" description="Squalene cyclase N-terminal" evidence="7">
    <location>
        <begin position="40"/>
        <end position="314"/>
    </location>
</feature>
<name>A0A150KG99_HEYCO</name>
<evidence type="ECO:0000256" key="5">
    <source>
        <dbReference type="SAM" id="Phobius"/>
    </source>
</evidence>
<dbReference type="InterPro" id="IPR032697">
    <property type="entry name" value="SQ_cyclase_N"/>
</dbReference>
<dbReference type="UniPathway" id="UPA00337"/>
<dbReference type="GO" id="GO:0016104">
    <property type="term" value="P:triterpenoid biosynthetic process"/>
    <property type="evidence" value="ECO:0007669"/>
    <property type="project" value="InterPro"/>
</dbReference>
<reference evidence="8 9" key="1">
    <citation type="submission" date="2016-01" db="EMBL/GenBank/DDBJ databases">
        <title>Genome Sequences of Twelve Sporeforming Bacillus Species Isolated from Foods.</title>
        <authorList>
            <person name="Berendsen E.M."/>
            <person name="Wells-Bennik M.H."/>
            <person name="Krawcyk A.O."/>
            <person name="De Jong A."/>
            <person name="Holsappel S."/>
            <person name="Eijlander R.T."/>
            <person name="Kuipers O.P."/>
        </authorList>
    </citation>
    <scope>NUCLEOTIDE SEQUENCE [LARGE SCALE GENOMIC DNA]</scope>
    <source>
        <strain evidence="8 9">B4099</strain>
    </source>
</reference>
<evidence type="ECO:0000256" key="3">
    <source>
        <dbReference type="ARBA" id="ARBA00022737"/>
    </source>
</evidence>
<evidence type="ECO:0000259" key="7">
    <source>
        <dbReference type="Pfam" id="PF13249"/>
    </source>
</evidence>
<comment type="caution">
    <text evidence="8">The sequence shown here is derived from an EMBL/GenBank/DDBJ whole genome shotgun (WGS) entry which is preliminary data.</text>
</comment>
<dbReference type="InterPro" id="IPR018333">
    <property type="entry name" value="Squalene_cyclase"/>
</dbReference>
<keyword evidence="3" id="KW-0677">Repeat</keyword>
<sequence>MRERPHKKTIMFPRFVHMYRKKERNGAMTKWDQKIDWLINRLKQDQSSDGSWAYPFDTGTTTDAYMIILLRTLAVQEDQLIRGLAQRILSKQSDNGAWKLFADEENGGNLSATVEAYYALLASGFVKKDDPRLVSAKKFILEHGGIQNTSMFTKIMLAITGKYKWPAFSPFPVEMILLPAACPINLYQFSIFGRANLIPIMILASRKFSMKMKNSPDLSDLFSARHPGHSWPENRDLLDWIGEELKKISEFPERLHASALDRAKKYMLARIEPDGTFYSYFSATFLMIFALLSLGHFKNGPIIQNAVKGLLSMATVIDGLPHMQYTTANVWNTALISYAMQNAGVPKEDETVAAANRYLLSRQHNRSGDWKIHNPHGAPGGWGFSDINTINPDVDDTTAALRALIREAAGGTQTREAWKRGVNWTVSMQNRDGGWAAFEKNVHGKWLKLIPVEKAEYLLGDPSSADLTGRTLEFLGNYTNLENRHPAMEEGADWLIRHQRKDGSWYGRWGICYLYGTWAASTGLAASGIPASRPALKRAAGWIQSVQNHDGGWGESCRSDIHQTYIPLGHSTLTHTAWALDTLIAVSEKPTVEMEHGITWLLSNLEKQDWTTAYPVGQGMAGTFYIHYHSYRYIFPLLALGNYRRKYS</sequence>
<evidence type="ECO:0000313" key="8">
    <source>
        <dbReference type="EMBL" id="KYC71188.1"/>
    </source>
</evidence>
<accession>A0A150KG99</accession>
<dbReference type="InterPro" id="IPR002365">
    <property type="entry name" value="Terpene_synthase_CS"/>
</dbReference>
<dbReference type="PROSITE" id="PS01074">
    <property type="entry name" value="TERPENE_SYNTHASES"/>
    <property type="match status" value="1"/>
</dbReference>
<evidence type="ECO:0000259" key="6">
    <source>
        <dbReference type="Pfam" id="PF13243"/>
    </source>
</evidence>
<dbReference type="Pfam" id="PF13249">
    <property type="entry name" value="SQHop_cyclase_N"/>
    <property type="match status" value="1"/>
</dbReference>
<dbReference type="Pfam" id="PF13243">
    <property type="entry name" value="SQHop_cyclase_C"/>
    <property type="match status" value="1"/>
</dbReference>
<feature type="transmembrane region" description="Helical" evidence="5">
    <location>
        <begin position="277"/>
        <end position="297"/>
    </location>
</feature>